<organism evidence="5 6">
    <name type="scientific">Leptobrachium leishanense</name>
    <name type="common">Leishan spiny toad</name>
    <dbReference type="NCBI Taxonomy" id="445787"/>
    <lineage>
        <taxon>Eukaryota</taxon>
        <taxon>Metazoa</taxon>
        <taxon>Chordata</taxon>
        <taxon>Craniata</taxon>
        <taxon>Vertebrata</taxon>
        <taxon>Euteleostomi</taxon>
        <taxon>Amphibia</taxon>
        <taxon>Batrachia</taxon>
        <taxon>Anura</taxon>
        <taxon>Pelobatoidea</taxon>
        <taxon>Megophryidae</taxon>
        <taxon>Leptobrachium</taxon>
    </lineage>
</organism>
<dbReference type="InterPro" id="IPR051681">
    <property type="entry name" value="Ser/Thr_Kinases-Pseudokinases"/>
</dbReference>
<dbReference type="InterPro" id="IPR000719">
    <property type="entry name" value="Prot_kinase_dom"/>
</dbReference>
<sequence>MEVLTGIFTAAKGIYQLCEQAKSNKRQCTLLKNRIELLMVPIELLHSHPDKSREMEKTLKELNVILELAEDWVQKYNNKAWWIKFIRLGHFKDEFNHINSRISNVAESCQMLLKVDDRVRFMKYFAENRLQAQNQKAINQDIEEAIQSLRGEMHSMADRVDSLQSQMEDQKSMLLLQGISSKWEIKVIPSTDLKREHLVIDTRHHSLYRGEYHKDQVAIKVLKGDLNRDTEYVRREFNSDSSTMKRFECVNILRLFGICMDNSNSEPCYSLVMEFCEKGILRDLLNTERRLTWEQRVHMARDAARALYKLHHTEMKTILHGSLSSSKFLVDETYCLKLFDFQFSKTESSMRRNPSEKQESVGWVYLAPETLQDINAYSKRSEVYSLGVVLYEIASGRVPLEGLRDQKNHLNELHHMLRTEVDKELPVGCPEILRTIITQSLESDPCERPTAGGMSTEHLTYDLPKSGLLKEIHRKSLGTPC</sequence>
<dbReference type="GO" id="GO:0007166">
    <property type="term" value="P:cell surface receptor signaling pathway"/>
    <property type="evidence" value="ECO:0007669"/>
    <property type="project" value="InterPro"/>
</dbReference>
<evidence type="ECO:0000256" key="3">
    <source>
        <dbReference type="SAM" id="Coils"/>
    </source>
</evidence>
<dbReference type="GO" id="GO:0097527">
    <property type="term" value="P:necroptotic signaling pathway"/>
    <property type="evidence" value="ECO:0007669"/>
    <property type="project" value="TreeGrafter"/>
</dbReference>
<dbReference type="InterPro" id="IPR011009">
    <property type="entry name" value="Kinase-like_dom_sf"/>
</dbReference>
<evidence type="ECO:0000259" key="4">
    <source>
        <dbReference type="PROSITE" id="PS50011"/>
    </source>
</evidence>
<protein>
    <submittedName>
        <fullName evidence="5">Mixed lineage kinase domain like pseudokinase</fullName>
    </submittedName>
</protein>
<dbReference type="InterPro" id="IPR036537">
    <property type="entry name" value="Adaptor_Cbl_N_dom_sf"/>
</dbReference>
<dbReference type="OrthoDB" id="4062651at2759"/>
<dbReference type="SUPFAM" id="SSF56112">
    <property type="entry name" value="Protein kinase-like (PK-like)"/>
    <property type="match status" value="1"/>
</dbReference>
<evidence type="ECO:0000313" key="5">
    <source>
        <dbReference type="Ensembl" id="ENSLLEP00000047072.1"/>
    </source>
</evidence>
<dbReference type="CDD" id="cd21037">
    <property type="entry name" value="MLKL_NTD"/>
    <property type="match status" value="1"/>
</dbReference>
<dbReference type="Gene3D" id="1.10.510.10">
    <property type="entry name" value="Transferase(Phosphotransferase) domain 1"/>
    <property type="match status" value="1"/>
</dbReference>
<dbReference type="Gene3D" id="3.30.200.20">
    <property type="entry name" value="Phosphorylase Kinase, domain 1"/>
    <property type="match status" value="1"/>
</dbReference>
<dbReference type="PANTHER" id="PTHR44329">
    <property type="entry name" value="SERINE/THREONINE-PROTEIN KINASE TNNI3K-RELATED"/>
    <property type="match status" value="1"/>
</dbReference>
<dbReference type="InterPro" id="IPR001245">
    <property type="entry name" value="Ser-Thr/Tyr_kinase_cat_dom"/>
</dbReference>
<dbReference type="GO" id="GO:0005524">
    <property type="term" value="F:ATP binding"/>
    <property type="evidence" value="ECO:0007669"/>
    <property type="project" value="UniProtKB-KW"/>
</dbReference>
<proteinExistence type="predicted"/>
<dbReference type="GeneTree" id="ENSGT00390000016453"/>
<feature type="coiled-coil region" evidence="3">
    <location>
        <begin position="132"/>
        <end position="166"/>
    </location>
</feature>
<gene>
    <name evidence="5" type="primary">MLKL</name>
</gene>
<dbReference type="Gene3D" id="1.20.930.20">
    <property type="entry name" value="Adaptor protein Cbl, N-terminal domain"/>
    <property type="match status" value="1"/>
</dbReference>
<keyword evidence="2" id="KW-0067">ATP-binding</keyword>
<dbReference type="Pfam" id="PF07714">
    <property type="entry name" value="PK_Tyr_Ser-Thr"/>
    <property type="match status" value="1"/>
</dbReference>
<name>A0A8C5R556_9ANUR</name>
<dbReference type="Proteomes" id="UP000694569">
    <property type="component" value="Unplaced"/>
</dbReference>
<dbReference type="GO" id="GO:0004672">
    <property type="term" value="F:protein kinase activity"/>
    <property type="evidence" value="ECO:0007669"/>
    <property type="project" value="InterPro"/>
</dbReference>
<keyword evidence="6" id="KW-1185">Reference proteome</keyword>
<dbReference type="Pfam" id="PF22215">
    <property type="entry name" value="MLKL_N"/>
    <property type="match status" value="1"/>
</dbReference>
<dbReference type="InterPro" id="IPR054000">
    <property type="entry name" value="MLKL_N"/>
</dbReference>
<evidence type="ECO:0000256" key="2">
    <source>
        <dbReference type="ARBA" id="ARBA00022840"/>
    </source>
</evidence>
<dbReference type="PROSITE" id="PS50011">
    <property type="entry name" value="PROTEIN_KINASE_DOM"/>
    <property type="match status" value="1"/>
</dbReference>
<reference evidence="5" key="2">
    <citation type="submission" date="2025-09" db="UniProtKB">
        <authorList>
            <consortium name="Ensembl"/>
        </authorList>
    </citation>
    <scope>IDENTIFICATION</scope>
</reference>
<evidence type="ECO:0000313" key="6">
    <source>
        <dbReference type="Proteomes" id="UP000694569"/>
    </source>
</evidence>
<keyword evidence="3" id="KW-0175">Coiled coil</keyword>
<reference evidence="5" key="1">
    <citation type="submission" date="2025-08" db="UniProtKB">
        <authorList>
            <consortium name="Ensembl"/>
        </authorList>
    </citation>
    <scope>IDENTIFICATION</scope>
</reference>
<dbReference type="PANTHER" id="PTHR44329:SF298">
    <property type="entry name" value="MIXED LINEAGE KINASE DOMAIN-LIKE PROTEIN"/>
    <property type="match status" value="1"/>
</dbReference>
<dbReference type="AlphaFoldDB" id="A0A8C5R556"/>
<feature type="domain" description="Protein kinase" evidence="4">
    <location>
        <begin position="193"/>
        <end position="461"/>
    </location>
</feature>
<dbReference type="Ensembl" id="ENSLLET00000048924.1">
    <property type="protein sequence ID" value="ENSLLEP00000047072.1"/>
    <property type="gene ID" value="ENSLLEG00000029739.1"/>
</dbReference>
<evidence type="ECO:0000256" key="1">
    <source>
        <dbReference type="ARBA" id="ARBA00022741"/>
    </source>
</evidence>
<dbReference type="InterPro" id="IPR059179">
    <property type="entry name" value="MLKL-like_MCAfunc"/>
</dbReference>
<keyword evidence="1" id="KW-0547">Nucleotide-binding</keyword>
<accession>A0A8C5R556</accession>